<dbReference type="InterPro" id="IPR036582">
    <property type="entry name" value="Mao_N_sf"/>
</dbReference>
<feature type="signal peptide" evidence="1">
    <location>
        <begin position="1"/>
        <end position="32"/>
    </location>
</feature>
<dbReference type="Gene3D" id="3.30.457.10">
    <property type="entry name" value="Copper amine oxidase-like, N-terminal domain"/>
    <property type="match status" value="1"/>
</dbReference>
<feature type="domain" description="Copper amine oxidase-like N-terminal" evidence="2">
    <location>
        <begin position="51"/>
        <end position="157"/>
    </location>
</feature>
<accession>A0A919YKI3</accession>
<reference evidence="3 4" key="1">
    <citation type="submission" date="2021-03" db="EMBL/GenBank/DDBJ databases">
        <title>Antimicrobial resistance genes in bacteria isolated from Japanese honey, and their potential for conferring macrolide and lincosamide resistance in the American foulbrood pathogen Paenibacillus larvae.</title>
        <authorList>
            <person name="Okamoto M."/>
            <person name="Kumagai M."/>
            <person name="Kanamori H."/>
            <person name="Takamatsu D."/>
        </authorList>
    </citation>
    <scope>NUCLEOTIDE SEQUENCE [LARGE SCALE GENOMIC DNA]</scope>
    <source>
        <strain evidence="3 4">J34TS1</strain>
    </source>
</reference>
<proteinExistence type="predicted"/>
<evidence type="ECO:0000259" key="2">
    <source>
        <dbReference type="Pfam" id="PF07833"/>
    </source>
</evidence>
<protein>
    <recommendedName>
        <fullName evidence="2">Copper amine oxidase-like N-terminal domain-containing protein</fullName>
    </recommendedName>
</protein>
<evidence type="ECO:0000313" key="4">
    <source>
        <dbReference type="Proteomes" id="UP000682811"/>
    </source>
</evidence>
<feature type="chain" id="PRO_5037825399" description="Copper amine oxidase-like N-terminal domain-containing protein" evidence="1">
    <location>
        <begin position="33"/>
        <end position="643"/>
    </location>
</feature>
<comment type="caution">
    <text evidence="3">The sequence shown here is derived from an EMBL/GenBank/DDBJ whole genome shotgun (WGS) entry which is preliminary data.</text>
</comment>
<dbReference type="InterPro" id="IPR012854">
    <property type="entry name" value="Cu_amine_oxidase-like_N"/>
</dbReference>
<sequence length="643" mass="71287">MPYKILLKSRLYMLLAATAIASAITNPVPTLAAAGTNATDAPAKNGIRITMNGKEFQAKSAPFVDHGTIYLPLRDVGELLGTLVSWNGSAKTVTMNYPDLKVKLEYGSLQAMVNGKQFSLNAPLRMVDGRLFVPLRFFSEATGADVKWEDSIKTVNITKEDDFIKAQPWSSVWLNRKTSDLYMARDEQSPAIHVGKLDTEIQGDVSFHDGLNQGGNTVLTIVDHYGDSRSHYDVYGLLIRGNKIVAQKKANYEKRYEPNTTYFQVYDPNGWIEYTVLTDGKIVTIFNNQGKVVKEYDLPKLSGTDDVFSVLAVGEDYLVVRPNQSGLLTLIDLKDHSTVVLADKLLTGKDLEYARNHKDPYPGDTLSYAGDMGHGVLDFYYASPFNGKEQRSVRLTYERPSYEDERKALPKGRSIKELASVCTPKTISSIEMQDGDMMYVPLIGANEKDKDSIRTVCSILQKFAAKGVEETLPYDSPQTFFHGMYVNFTEGESISMYQYGGKLALGSAFGGKTMILDDHQSVQDFNRLKVVPTSTFQPNPVHIGKKVHFKGNIGGYKESEPLIISWAPDLNKYSSQDPDRSLVIFTGTMKFGSYDVQFTMPAYGKAADGKMKLLQPGKGTIKISNGSYGNVESTSIELLPESK</sequence>
<gene>
    <name evidence="3" type="ORF">J34TS1_58000</name>
</gene>
<keyword evidence="4" id="KW-1185">Reference proteome</keyword>
<dbReference type="SUPFAM" id="SSF55383">
    <property type="entry name" value="Copper amine oxidase, domain N"/>
    <property type="match status" value="1"/>
</dbReference>
<dbReference type="RefSeq" id="WP_212981110.1">
    <property type="nucleotide sequence ID" value="NZ_AP025343.1"/>
</dbReference>
<evidence type="ECO:0000313" key="3">
    <source>
        <dbReference type="EMBL" id="GIO51035.1"/>
    </source>
</evidence>
<keyword evidence="1" id="KW-0732">Signal</keyword>
<dbReference type="Pfam" id="PF07833">
    <property type="entry name" value="Cu_amine_oxidN1"/>
    <property type="match status" value="1"/>
</dbReference>
<dbReference type="AlphaFoldDB" id="A0A919YKI3"/>
<organism evidence="3 4">
    <name type="scientific">Paenibacillus azoreducens</name>
    <dbReference type="NCBI Taxonomy" id="116718"/>
    <lineage>
        <taxon>Bacteria</taxon>
        <taxon>Bacillati</taxon>
        <taxon>Bacillota</taxon>
        <taxon>Bacilli</taxon>
        <taxon>Bacillales</taxon>
        <taxon>Paenibacillaceae</taxon>
        <taxon>Paenibacillus</taxon>
    </lineage>
</organism>
<name>A0A919YKI3_9BACL</name>
<evidence type="ECO:0000256" key="1">
    <source>
        <dbReference type="SAM" id="SignalP"/>
    </source>
</evidence>
<dbReference type="EMBL" id="BORT01000042">
    <property type="protein sequence ID" value="GIO51035.1"/>
    <property type="molecule type" value="Genomic_DNA"/>
</dbReference>
<dbReference type="Proteomes" id="UP000682811">
    <property type="component" value="Unassembled WGS sequence"/>
</dbReference>